<accession>A0AAV3QSD1</accession>
<dbReference type="EMBL" id="BAABME010005773">
    <property type="protein sequence ID" value="GAA0166568.1"/>
    <property type="molecule type" value="Genomic_DNA"/>
</dbReference>
<evidence type="ECO:0000313" key="2">
    <source>
        <dbReference type="Proteomes" id="UP001454036"/>
    </source>
</evidence>
<organism evidence="1 2">
    <name type="scientific">Lithospermum erythrorhizon</name>
    <name type="common">Purple gromwell</name>
    <name type="synonym">Lithospermum officinale var. erythrorhizon</name>
    <dbReference type="NCBI Taxonomy" id="34254"/>
    <lineage>
        <taxon>Eukaryota</taxon>
        <taxon>Viridiplantae</taxon>
        <taxon>Streptophyta</taxon>
        <taxon>Embryophyta</taxon>
        <taxon>Tracheophyta</taxon>
        <taxon>Spermatophyta</taxon>
        <taxon>Magnoliopsida</taxon>
        <taxon>eudicotyledons</taxon>
        <taxon>Gunneridae</taxon>
        <taxon>Pentapetalae</taxon>
        <taxon>asterids</taxon>
        <taxon>lamiids</taxon>
        <taxon>Boraginales</taxon>
        <taxon>Boraginaceae</taxon>
        <taxon>Boraginoideae</taxon>
        <taxon>Lithospermeae</taxon>
        <taxon>Lithospermum</taxon>
    </lineage>
</organism>
<keyword evidence="2" id="KW-1185">Reference proteome</keyword>
<proteinExistence type="predicted"/>
<reference evidence="1 2" key="1">
    <citation type="submission" date="2024-01" db="EMBL/GenBank/DDBJ databases">
        <title>The complete chloroplast genome sequence of Lithospermum erythrorhizon: insights into the phylogenetic relationship among Boraginaceae species and the maternal lineages of purple gromwells.</title>
        <authorList>
            <person name="Okada T."/>
            <person name="Watanabe K."/>
        </authorList>
    </citation>
    <scope>NUCLEOTIDE SEQUENCE [LARGE SCALE GENOMIC DNA]</scope>
</reference>
<dbReference type="Proteomes" id="UP001454036">
    <property type="component" value="Unassembled WGS sequence"/>
</dbReference>
<name>A0AAV3QSD1_LITER</name>
<evidence type="ECO:0000313" key="1">
    <source>
        <dbReference type="EMBL" id="GAA0166568.1"/>
    </source>
</evidence>
<gene>
    <name evidence="1" type="ORF">LIER_21694</name>
</gene>
<protein>
    <submittedName>
        <fullName evidence="1">Uncharacterized protein</fullName>
    </submittedName>
</protein>
<dbReference type="AlphaFoldDB" id="A0AAV3QSD1"/>
<comment type="caution">
    <text evidence="1">The sequence shown here is derived from an EMBL/GenBank/DDBJ whole genome shotgun (WGS) entry which is preliminary data.</text>
</comment>
<sequence>MLCCRDRATGEGVEMFDEAAEAMAYEGYDEEISTHSAQCKHRMGRQSTSSATKSKKLPSQQYFEKFELIQDLRDDEKEEWIRFLLDN</sequence>